<dbReference type="EMBL" id="PJOS01000003">
    <property type="protein sequence ID" value="PKT74506.1"/>
    <property type="molecule type" value="Genomic_DNA"/>
</dbReference>
<comment type="caution">
    <text evidence="2">The sequence shown here is derived from an EMBL/GenBank/DDBJ whole genome shotgun (WGS) entry which is preliminary data.</text>
</comment>
<dbReference type="PANTHER" id="PTHR40202">
    <property type="match status" value="1"/>
</dbReference>
<gene>
    <name evidence="2" type="ORF">CW362_02535</name>
</gene>
<dbReference type="AlphaFoldDB" id="A0A2I0SX37"/>
<dbReference type="Pfam" id="PF01966">
    <property type="entry name" value="HD"/>
    <property type="match status" value="1"/>
</dbReference>
<dbReference type="InterPro" id="IPR052567">
    <property type="entry name" value="OP_Dioxygenase"/>
</dbReference>
<proteinExistence type="predicted"/>
<keyword evidence="3" id="KW-1185">Reference proteome</keyword>
<dbReference type="PANTHER" id="PTHR40202:SF1">
    <property type="entry name" value="HD DOMAIN-CONTAINING PROTEIN"/>
    <property type="match status" value="1"/>
</dbReference>
<protein>
    <submittedName>
        <fullName evidence="2">Metal-dependent phosphohydrolase</fullName>
    </submittedName>
</protein>
<feature type="domain" description="HD" evidence="1">
    <location>
        <begin position="46"/>
        <end position="113"/>
    </location>
</feature>
<accession>A0A2I0SX37</accession>
<sequence length="198" mass="20947">MELRSVEELMDLLHACRGVHEPPALPHARLRPGGGTPVGGPVDLHDHALQTAALLRRGHPSDKELQVAGLVHDIGHLLRPGDDAGHADHAADAVRPLLGERVSGLVRLHVAAERYLAATSPDRGPSPLAPLAVTARGGAMTPHEAAAFEQDPLAEDAVTLRQADDAGHVPGLYTGDMEDWRTLLELVAERSVRLGAAD</sequence>
<dbReference type="Gene3D" id="1.10.3210.10">
    <property type="entry name" value="Hypothetical protein af1432"/>
    <property type="match status" value="1"/>
</dbReference>
<keyword evidence="2" id="KW-0378">Hydrolase</keyword>
<evidence type="ECO:0000259" key="1">
    <source>
        <dbReference type="Pfam" id="PF01966"/>
    </source>
</evidence>
<name>A0A2I0SX37_9ACTN</name>
<evidence type="ECO:0000313" key="3">
    <source>
        <dbReference type="Proteomes" id="UP000236178"/>
    </source>
</evidence>
<dbReference type="Proteomes" id="UP000236178">
    <property type="component" value="Unassembled WGS sequence"/>
</dbReference>
<dbReference type="GO" id="GO:0016787">
    <property type="term" value="F:hydrolase activity"/>
    <property type="evidence" value="ECO:0007669"/>
    <property type="project" value="UniProtKB-KW"/>
</dbReference>
<dbReference type="RefSeq" id="WP_103547657.1">
    <property type="nucleotide sequence ID" value="NZ_JBHJSK010000006.1"/>
</dbReference>
<organism evidence="2 3">
    <name type="scientific">Streptomyces populi</name>
    <dbReference type="NCBI Taxonomy" id="2058924"/>
    <lineage>
        <taxon>Bacteria</taxon>
        <taxon>Bacillati</taxon>
        <taxon>Actinomycetota</taxon>
        <taxon>Actinomycetes</taxon>
        <taxon>Kitasatosporales</taxon>
        <taxon>Streptomycetaceae</taxon>
        <taxon>Streptomyces</taxon>
    </lineage>
</organism>
<evidence type="ECO:0000313" key="2">
    <source>
        <dbReference type="EMBL" id="PKT74506.1"/>
    </source>
</evidence>
<dbReference type="OrthoDB" id="581608at2"/>
<dbReference type="InterPro" id="IPR006674">
    <property type="entry name" value="HD_domain"/>
</dbReference>
<reference evidence="2 3" key="1">
    <citation type="submission" date="2017-12" db="EMBL/GenBank/DDBJ databases">
        <title>Streptomyces populusis sp. nov., a novel endophytic actinobacterium isolated from stems of Populus adenopoda Maxim.</title>
        <authorList>
            <person name="Wang Z."/>
        </authorList>
    </citation>
    <scope>NUCLEOTIDE SEQUENCE [LARGE SCALE GENOMIC DNA]</scope>
    <source>
        <strain evidence="2 3">A249</strain>
    </source>
</reference>
<dbReference type="SUPFAM" id="SSF109604">
    <property type="entry name" value="HD-domain/PDEase-like"/>
    <property type="match status" value="1"/>
</dbReference>